<comment type="caution">
    <text evidence="2">The sequence shown here is derived from an EMBL/GenBank/DDBJ whole genome shotgun (WGS) entry which is preliminary data.</text>
</comment>
<dbReference type="RefSeq" id="WP_064021340.1">
    <property type="nucleotide sequence ID" value="NZ_CP023669.1"/>
</dbReference>
<proteinExistence type="predicted"/>
<dbReference type="KEGG" id="mko:MKLM6_1820"/>
<organism evidence="2 3">
    <name type="scientific">Methylomonas koyamae</name>
    <dbReference type="NCBI Taxonomy" id="702114"/>
    <lineage>
        <taxon>Bacteria</taxon>
        <taxon>Pseudomonadati</taxon>
        <taxon>Pseudomonadota</taxon>
        <taxon>Gammaproteobacteria</taxon>
        <taxon>Methylococcales</taxon>
        <taxon>Methylococcaceae</taxon>
        <taxon>Methylomonas</taxon>
    </lineage>
</organism>
<reference evidence="2 3" key="1">
    <citation type="submission" date="2016-03" db="EMBL/GenBank/DDBJ databases">
        <authorList>
            <person name="Heylen K."/>
            <person name="De Vos P."/>
            <person name="Vekeman B."/>
        </authorList>
    </citation>
    <scope>NUCLEOTIDE SEQUENCE [LARGE SCALE GENOMIC DNA]</scope>
    <source>
        <strain evidence="2 3">R-49807</strain>
    </source>
</reference>
<dbReference type="GO" id="GO:0016758">
    <property type="term" value="F:hexosyltransferase activity"/>
    <property type="evidence" value="ECO:0007669"/>
    <property type="project" value="UniProtKB-ARBA"/>
</dbReference>
<dbReference type="Pfam" id="PF00535">
    <property type="entry name" value="Glycos_transf_2"/>
    <property type="match status" value="1"/>
</dbReference>
<protein>
    <recommendedName>
        <fullName evidence="1">Glycosyltransferase 2-like domain-containing protein</fullName>
    </recommendedName>
</protein>
<feature type="domain" description="Glycosyltransferase 2-like" evidence="1">
    <location>
        <begin position="8"/>
        <end position="142"/>
    </location>
</feature>
<dbReference type="InterPro" id="IPR029044">
    <property type="entry name" value="Nucleotide-diphossugar_trans"/>
</dbReference>
<evidence type="ECO:0000313" key="3">
    <source>
        <dbReference type="Proteomes" id="UP000077734"/>
    </source>
</evidence>
<dbReference type="AlphaFoldDB" id="A0A291IIM1"/>
<evidence type="ECO:0000259" key="1">
    <source>
        <dbReference type="Pfam" id="PF00535"/>
    </source>
</evidence>
<dbReference type="SUPFAM" id="SSF53448">
    <property type="entry name" value="Nucleotide-diphospho-sugar transferases"/>
    <property type="match status" value="1"/>
</dbReference>
<sequence>MLIQPIISICIPVYNGAKFLQETLDSISRQSYTNIEIIIVDDNSTDNSSIIINKFNSDIYKTIKHKNDSNIGLHANCEKCISLANGDWIKFVFQDDILDKKCIEELFNTAKKTDSQIICGNKSYLFFDNPPLRKIISYKHIELINKIFTNNFEKIPQTRVSDFFTKYLLGNFLGEPSCFLIKKTIIDKYGGFNPNLTQLLDYEFYARTTLNEGLAYSNKAYIYFRVHANSETYRNTKENLFRSRDIEYILMLLIIKNNAHYKNFLKFLDRIYLSSYINSLLVIRAKRAQCLAKKSNNKTKSIWNKAVGDHPEIIKYIKKPLVKNLILLTLCTLWINIRHALILIRFPDYPRLSATYE</sequence>
<accession>A0A291IIM1</accession>
<dbReference type="PANTHER" id="PTHR22916:SF3">
    <property type="entry name" value="UDP-GLCNAC:BETAGAL BETA-1,3-N-ACETYLGLUCOSAMINYLTRANSFERASE-LIKE PROTEIN 1"/>
    <property type="match status" value="1"/>
</dbReference>
<gene>
    <name evidence="2" type="ORF">A1356_23240</name>
</gene>
<keyword evidence="3" id="KW-1185">Reference proteome</keyword>
<dbReference type="Gene3D" id="3.90.550.10">
    <property type="entry name" value="Spore Coat Polysaccharide Biosynthesis Protein SpsA, Chain A"/>
    <property type="match status" value="1"/>
</dbReference>
<dbReference type="InterPro" id="IPR001173">
    <property type="entry name" value="Glyco_trans_2-like"/>
</dbReference>
<dbReference type="Proteomes" id="UP000077734">
    <property type="component" value="Unassembled WGS sequence"/>
</dbReference>
<dbReference type="EMBL" id="LUUL01000046">
    <property type="protein sequence ID" value="OAI29231.1"/>
    <property type="molecule type" value="Genomic_DNA"/>
</dbReference>
<dbReference type="PANTHER" id="PTHR22916">
    <property type="entry name" value="GLYCOSYLTRANSFERASE"/>
    <property type="match status" value="1"/>
</dbReference>
<evidence type="ECO:0000313" key="2">
    <source>
        <dbReference type="EMBL" id="OAI29231.1"/>
    </source>
</evidence>
<name>A0A291IIM1_9GAMM</name>